<dbReference type="AlphaFoldDB" id="A0A6N8J4J1"/>
<feature type="transmembrane region" description="Helical" evidence="1">
    <location>
        <begin position="6"/>
        <end position="22"/>
    </location>
</feature>
<gene>
    <name evidence="2" type="ORF">GO495_06195</name>
</gene>
<keyword evidence="1" id="KW-1133">Transmembrane helix</keyword>
<dbReference type="EMBL" id="WRXO01000001">
    <property type="protein sequence ID" value="MVT40165.1"/>
    <property type="molecule type" value="Genomic_DNA"/>
</dbReference>
<feature type="transmembrane region" description="Helical" evidence="1">
    <location>
        <begin position="121"/>
        <end position="140"/>
    </location>
</feature>
<feature type="transmembrane region" description="Helical" evidence="1">
    <location>
        <begin position="61"/>
        <end position="82"/>
    </location>
</feature>
<comment type="caution">
    <text evidence="2">The sequence shown here is derived from an EMBL/GenBank/DDBJ whole genome shotgun (WGS) entry which is preliminary data.</text>
</comment>
<dbReference type="Proteomes" id="UP000468388">
    <property type="component" value="Unassembled WGS sequence"/>
</dbReference>
<feature type="transmembrane region" description="Helical" evidence="1">
    <location>
        <begin position="152"/>
        <end position="175"/>
    </location>
</feature>
<feature type="transmembrane region" description="Helical" evidence="1">
    <location>
        <begin position="89"/>
        <end position="109"/>
    </location>
</feature>
<reference evidence="2 3" key="1">
    <citation type="submission" date="2019-12" db="EMBL/GenBank/DDBJ databases">
        <title>The draft genomic sequence of strain Chitinophaga oryziterrae JCM 16595.</title>
        <authorList>
            <person name="Zhang X."/>
        </authorList>
    </citation>
    <scope>NUCLEOTIDE SEQUENCE [LARGE SCALE GENOMIC DNA]</scope>
    <source>
        <strain evidence="2 3">JCM 16595</strain>
    </source>
</reference>
<evidence type="ECO:0000313" key="3">
    <source>
        <dbReference type="Proteomes" id="UP000468388"/>
    </source>
</evidence>
<keyword evidence="1" id="KW-0812">Transmembrane</keyword>
<evidence type="ECO:0000313" key="2">
    <source>
        <dbReference type="EMBL" id="MVT40165.1"/>
    </source>
</evidence>
<evidence type="ECO:0000256" key="1">
    <source>
        <dbReference type="SAM" id="Phobius"/>
    </source>
</evidence>
<dbReference type="RefSeq" id="WP_157298792.1">
    <property type="nucleotide sequence ID" value="NZ_BAAAZB010000005.1"/>
</dbReference>
<keyword evidence="3" id="KW-1185">Reference proteome</keyword>
<proteinExistence type="predicted"/>
<keyword evidence="1" id="KW-0472">Membrane</keyword>
<feature type="transmembrane region" description="Helical" evidence="1">
    <location>
        <begin position="34"/>
        <end position="55"/>
    </location>
</feature>
<dbReference type="OrthoDB" id="655674at2"/>
<name>A0A6N8J4J1_9BACT</name>
<accession>A0A6N8J4J1</accession>
<protein>
    <submittedName>
        <fullName evidence="2">Uncharacterized protein</fullName>
    </submittedName>
</protein>
<sequence>MNTIGAFLVSQTVLIPLLIGLIRFNRTVASFQPFLLLLALAFISETISFICIRVLDTSNAVPFNLYGLAESMVILYQFYVWGFLKRKHVLFIALISGIGTVWIIENLIFNKIETFSPVFRVAYAFIVVLLSINEINFMIVRDNKNLLKNSRFLVCLGFITFFIYQIIYEASYFVGINSSVLLLKIVLMFNSINAFVNLIYAIAVLYIPVKEEYYFNKHFDA</sequence>
<organism evidence="2 3">
    <name type="scientific">Chitinophaga oryziterrae</name>
    <dbReference type="NCBI Taxonomy" id="1031224"/>
    <lineage>
        <taxon>Bacteria</taxon>
        <taxon>Pseudomonadati</taxon>
        <taxon>Bacteroidota</taxon>
        <taxon>Chitinophagia</taxon>
        <taxon>Chitinophagales</taxon>
        <taxon>Chitinophagaceae</taxon>
        <taxon>Chitinophaga</taxon>
    </lineage>
</organism>
<feature type="transmembrane region" description="Helical" evidence="1">
    <location>
        <begin position="181"/>
        <end position="207"/>
    </location>
</feature>